<sequence>MARGETGRNPLDRVCLEHDIAYARNNGYGGGGGGNGGGSGGGGGGHTEADRRLTERAFSRMLSESSGSEEKSVALLTVLCMVGKITFDRVYRRFRQAIKRTRRKRTRSVGWRQSTNGEQA</sequence>
<evidence type="ECO:0000313" key="3">
    <source>
        <dbReference type="Proteomes" id="UP000215335"/>
    </source>
</evidence>
<evidence type="ECO:0000313" key="2">
    <source>
        <dbReference type="EMBL" id="OXU18333.1"/>
    </source>
</evidence>
<feature type="compositionally biased region" description="Polar residues" evidence="1">
    <location>
        <begin position="111"/>
        <end position="120"/>
    </location>
</feature>
<accession>A0A232EJ02</accession>
<dbReference type="Proteomes" id="UP000215335">
    <property type="component" value="Unassembled WGS sequence"/>
</dbReference>
<name>A0A232EJ02_9HYME</name>
<protein>
    <submittedName>
        <fullName evidence="2">Uncharacterized protein</fullName>
    </submittedName>
</protein>
<dbReference type="EMBL" id="NNAY01004124">
    <property type="protein sequence ID" value="OXU18333.1"/>
    <property type="molecule type" value="Genomic_DNA"/>
</dbReference>
<evidence type="ECO:0000256" key="1">
    <source>
        <dbReference type="SAM" id="MobiDB-lite"/>
    </source>
</evidence>
<proteinExistence type="predicted"/>
<feature type="region of interest" description="Disordered" evidence="1">
    <location>
        <begin position="101"/>
        <end position="120"/>
    </location>
</feature>
<dbReference type="AlphaFoldDB" id="A0A232EJ02"/>
<feature type="region of interest" description="Disordered" evidence="1">
    <location>
        <begin position="26"/>
        <end position="52"/>
    </location>
</feature>
<gene>
    <name evidence="2" type="ORF">TSAR_015057</name>
</gene>
<organism evidence="2 3">
    <name type="scientific">Trichomalopsis sarcophagae</name>
    <dbReference type="NCBI Taxonomy" id="543379"/>
    <lineage>
        <taxon>Eukaryota</taxon>
        <taxon>Metazoa</taxon>
        <taxon>Ecdysozoa</taxon>
        <taxon>Arthropoda</taxon>
        <taxon>Hexapoda</taxon>
        <taxon>Insecta</taxon>
        <taxon>Pterygota</taxon>
        <taxon>Neoptera</taxon>
        <taxon>Endopterygota</taxon>
        <taxon>Hymenoptera</taxon>
        <taxon>Apocrita</taxon>
        <taxon>Proctotrupomorpha</taxon>
        <taxon>Chalcidoidea</taxon>
        <taxon>Pteromalidae</taxon>
        <taxon>Pteromalinae</taxon>
        <taxon>Trichomalopsis</taxon>
    </lineage>
</organism>
<keyword evidence="3" id="KW-1185">Reference proteome</keyword>
<comment type="caution">
    <text evidence="2">The sequence shown here is derived from an EMBL/GenBank/DDBJ whole genome shotgun (WGS) entry which is preliminary data.</text>
</comment>
<reference evidence="2 3" key="1">
    <citation type="journal article" date="2017" name="Curr. Biol.">
        <title>The Evolution of Venom by Co-option of Single-Copy Genes.</title>
        <authorList>
            <person name="Martinson E.O."/>
            <person name="Mrinalini"/>
            <person name="Kelkar Y.D."/>
            <person name="Chang C.H."/>
            <person name="Werren J.H."/>
        </authorList>
    </citation>
    <scope>NUCLEOTIDE SEQUENCE [LARGE SCALE GENOMIC DNA]</scope>
    <source>
        <strain evidence="2 3">Alberta</strain>
        <tissue evidence="2">Whole body</tissue>
    </source>
</reference>
<feature type="compositionally biased region" description="Gly residues" evidence="1">
    <location>
        <begin position="27"/>
        <end position="46"/>
    </location>
</feature>